<dbReference type="OMA" id="PYECTET"/>
<dbReference type="RefSeq" id="XP_055873558.1">
    <property type="nucleotide sequence ID" value="XM_056017583.1"/>
</dbReference>
<dbReference type="Proteomes" id="UP001165740">
    <property type="component" value="Chromosome 18"/>
</dbReference>
<accession>A0A9W2ZF38</accession>
<dbReference type="CDD" id="cd00064">
    <property type="entry name" value="FU"/>
    <property type="match status" value="1"/>
</dbReference>
<feature type="domain" description="IgGFc-binding protein N-terminal" evidence="3">
    <location>
        <begin position="132"/>
        <end position="398"/>
    </location>
</feature>
<evidence type="ECO:0000313" key="5">
    <source>
        <dbReference type="RefSeq" id="XP_055873558.1"/>
    </source>
</evidence>
<keyword evidence="1" id="KW-0812">Transmembrane</keyword>
<keyword evidence="1" id="KW-1133">Transmembrane helix</keyword>
<reference evidence="5 6" key="1">
    <citation type="submission" date="2025-04" db="UniProtKB">
        <authorList>
            <consortium name="RefSeq"/>
        </authorList>
    </citation>
    <scope>IDENTIFICATION</scope>
</reference>
<gene>
    <name evidence="5 6" type="primary">LOC106076202</name>
</gene>
<dbReference type="RefSeq" id="XP_055873559.1">
    <property type="nucleotide sequence ID" value="XM_056017584.1"/>
</dbReference>
<feature type="transmembrane region" description="Helical" evidence="1">
    <location>
        <begin position="658"/>
        <end position="682"/>
    </location>
</feature>
<keyword evidence="4" id="KW-1185">Reference proteome</keyword>
<organism evidence="4 5">
    <name type="scientific">Biomphalaria glabrata</name>
    <name type="common">Bloodfluke planorb</name>
    <name type="synonym">Freshwater snail</name>
    <dbReference type="NCBI Taxonomy" id="6526"/>
    <lineage>
        <taxon>Eukaryota</taxon>
        <taxon>Metazoa</taxon>
        <taxon>Spiralia</taxon>
        <taxon>Lophotrochozoa</taxon>
        <taxon>Mollusca</taxon>
        <taxon>Gastropoda</taxon>
        <taxon>Heterobranchia</taxon>
        <taxon>Euthyneura</taxon>
        <taxon>Panpulmonata</taxon>
        <taxon>Hygrophila</taxon>
        <taxon>Lymnaeoidea</taxon>
        <taxon>Planorbidae</taxon>
        <taxon>Biomphalaria</taxon>
    </lineage>
</organism>
<evidence type="ECO:0000313" key="6">
    <source>
        <dbReference type="RefSeq" id="XP_055873559.1"/>
    </source>
</evidence>
<sequence>MITRMVTAWIGLILCQLLIQGNFSQKVNVTELNRQFLLAFPKLQNPNIYLLIYTMTKEITVTVSLTNPGSFDHVMIAQLKVKRLKSIHYRLDKGNIPSPLKEYSHHRCLVLDSYHSFGVHVHMYDGTHSLSSFMAVPVQAFGRTYVVITHEMRSFYTVLAQRRTKVFVSLLIYPPHELVVDGALRPVGIHNWRTVELQNYQAFSLMKCAEKSLLSNISLTGSRIESIRPIGVISGSCSFIYFECKYLDILLTYPDMASEMLLPVKMFGQNFVIVYSHKRANNDSIIITTSESNTAAIFYSKNSTSKLSLKHSRINKFRLSKPECYVVSNKPVAIYYYATSICSDTPSEGGPSIMMIMPNELFYNVYVWVDPPEEEALCVISLVIPVTTSIEKVFWNGGSIPYVNKQVEKGVIMSNHFIVTLELWFNSTEASLEASFNFGCYFSGFNIGSFFQAAGFLYQDEKRYSPCGYFVHVDDDGKDNDCDNLVDEELRNGVDDDGDGLIDEDTYKVSDCDKAGRWAKGCLQACSDFCFSKCDKYNGTCSSCVNGRTNPQNFCLDECPKYTYGKNCKGNCSEKCNGRDCIERSQGQCLPLDITSTQVPVITEKLSMASKLPATTPLTVTTQTPETVAVFNTTVIPVTYTTMLPHGEKTEPKQDSKFITIGVVILTPILIGVLGSICLNIIGKRRRSSKTASE</sequence>
<dbReference type="PANTHER" id="PTHR46534">
    <property type="entry name" value="IGGFC_BINDING DOMAIN-CONTAINING PROTEIN"/>
    <property type="match status" value="1"/>
</dbReference>
<evidence type="ECO:0000313" key="4">
    <source>
        <dbReference type="Proteomes" id="UP001165740"/>
    </source>
</evidence>
<dbReference type="Pfam" id="PF17517">
    <property type="entry name" value="IgGFc_binding"/>
    <property type="match status" value="1"/>
</dbReference>
<dbReference type="GeneID" id="106076202"/>
<feature type="signal peptide" evidence="2">
    <location>
        <begin position="1"/>
        <end position="24"/>
    </location>
</feature>
<evidence type="ECO:0000259" key="3">
    <source>
        <dbReference type="Pfam" id="PF17517"/>
    </source>
</evidence>
<dbReference type="InterPro" id="IPR035234">
    <property type="entry name" value="IgGFc-bd_N"/>
</dbReference>
<feature type="chain" id="PRO_5044702603" evidence="2">
    <location>
        <begin position="25"/>
        <end position="694"/>
    </location>
</feature>
<name>A0A9W2ZF38_BIOGL</name>
<keyword evidence="2" id="KW-0732">Signal</keyword>
<dbReference type="AlphaFoldDB" id="A0A9W2ZF38"/>
<evidence type="ECO:0000256" key="1">
    <source>
        <dbReference type="SAM" id="Phobius"/>
    </source>
</evidence>
<dbReference type="PANTHER" id="PTHR46534:SF1">
    <property type="entry name" value="IGGFC-BINDING PROTEIN N-TERMINAL DOMAIN-CONTAINING PROTEIN"/>
    <property type="match status" value="1"/>
</dbReference>
<protein>
    <submittedName>
        <fullName evidence="5 6">Uncharacterized protein LOC106076202 isoform X1</fullName>
    </submittedName>
</protein>
<dbReference type="InterPro" id="IPR006212">
    <property type="entry name" value="Furin_repeat"/>
</dbReference>
<dbReference type="OrthoDB" id="10252017at2759"/>
<evidence type="ECO:0000256" key="2">
    <source>
        <dbReference type="SAM" id="SignalP"/>
    </source>
</evidence>
<keyword evidence="1" id="KW-0472">Membrane</keyword>
<proteinExistence type="predicted"/>